<name>A0A8J6BGP4_ELECQ</name>
<dbReference type="Proteomes" id="UP000770717">
    <property type="component" value="Unassembled WGS sequence"/>
</dbReference>
<gene>
    <name evidence="1" type="ORF">GDO78_022119</name>
</gene>
<reference evidence="1" key="1">
    <citation type="thesis" date="2020" institute="ProQuest LLC" country="789 East Eisenhower Parkway, Ann Arbor, MI, USA">
        <title>Comparative Genomics and Chromosome Evolution.</title>
        <authorList>
            <person name="Mudd A.B."/>
        </authorList>
    </citation>
    <scope>NUCLEOTIDE SEQUENCE</scope>
    <source>
        <strain evidence="1">HN-11 Male</strain>
        <tissue evidence="1">Kidney and liver</tissue>
    </source>
</reference>
<accession>A0A8J6BGP4</accession>
<evidence type="ECO:0000313" key="1">
    <source>
        <dbReference type="EMBL" id="KAG9463250.1"/>
    </source>
</evidence>
<comment type="caution">
    <text evidence="1">The sequence shown here is derived from an EMBL/GenBank/DDBJ whole genome shotgun (WGS) entry which is preliminary data.</text>
</comment>
<dbReference type="EMBL" id="WNTK01007482">
    <property type="protein sequence ID" value="KAG9463250.1"/>
    <property type="molecule type" value="Genomic_DNA"/>
</dbReference>
<evidence type="ECO:0000313" key="2">
    <source>
        <dbReference type="Proteomes" id="UP000770717"/>
    </source>
</evidence>
<protein>
    <submittedName>
        <fullName evidence="1">Uncharacterized protein</fullName>
    </submittedName>
</protein>
<dbReference type="AlphaFoldDB" id="A0A8J6BGP4"/>
<sequence length="83" mass="9254">MPCLPTLKHKAPKVPLYVKKQTNNNQAILTSPVAPGRWYSMQLSPADLRILRSCAKLMITAEIPCVTSYWRWIGATGLVATQD</sequence>
<keyword evidence="2" id="KW-1185">Reference proteome</keyword>
<organism evidence="1 2">
    <name type="scientific">Eleutherodactylus coqui</name>
    <name type="common">Puerto Rican coqui</name>
    <dbReference type="NCBI Taxonomy" id="57060"/>
    <lineage>
        <taxon>Eukaryota</taxon>
        <taxon>Metazoa</taxon>
        <taxon>Chordata</taxon>
        <taxon>Craniata</taxon>
        <taxon>Vertebrata</taxon>
        <taxon>Euteleostomi</taxon>
        <taxon>Amphibia</taxon>
        <taxon>Batrachia</taxon>
        <taxon>Anura</taxon>
        <taxon>Neobatrachia</taxon>
        <taxon>Hyloidea</taxon>
        <taxon>Eleutherodactylidae</taxon>
        <taxon>Eleutherodactylinae</taxon>
        <taxon>Eleutherodactylus</taxon>
        <taxon>Eleutherodactylus</taxon>
    </lineage>
</organism>
<proteinExistence type="predicted"/>